<keyword evidence="1" id="KW-0812">Transmembrane</keyword>
<evidence type="ECO:0008006" key="4">
    <source>
        <dbReference type="Google" id="ProtNLM"/>
    </source>
</evidence>
<keyword evidence="1" id="KW-0472">Membrane</keyword>
<protein>
    <recommendedName>
        <fullName evidence="4">DUF4234 domain-containing protein</fullName>
    </recommendedName>
</protein>
<evidence type="ECO:0000313" key="3">
    <source>
        <dbReference type="Proteomes" id="UP001596103"/>
    </source>
</evidence>
<organism evidence="2 3">
    <name type="scientific">Paraburkholderia denitrificans</name>
    <dbReference type="NCBI Taxonomy" id="694025"/>
    <lineage>
        <taxon>Bacteria</taxon>
        <taxon>Pseudomonadati</taxon>
        <taxon>Pseudomonadota</taxon>
        <taxon>Betaproteobacteria</taxon>
        <taxon>Burkholderiales</taxon>
        <taxon>Burkholderiaceae</taxon>
        <taxon>Paraburkholderia</taxon>
    </lineage>
</organism>
<dbReference type="Proteomes" id="UP001596103">
    <property type="component" value="Unassembled WGS sequence"/>
</dbReference>
<evidence type="ECO:0000256" key="1">
    <source>
        <dbReference type="SAM" id="Phobius"/>
    </source>
</evidence>
<keyword evidence="1" id="KW-1133">Transmembrane helix</keyword>
<reference evidence="3" key="1">
    <citation type="journal article" date="2019" name="Int. J. Syst. Evol. Microbiol.">
        <title>The Global Catalogue of Microorganisms (GCM) 10K type strain sequencing project: providing services to taxonomists for standard genome sequencing and annotation.</title>
        <authorList>
            <consortium name="The Broad Institute Genomics Platform"/>
            <consortium name="The Broad Institute Genome Sequencing Center for Infectious Disease"/>
            <person name="Wu L."/>
            <person name="Ma J."/>
        </authorList>
    </citation>
    <scope>NUCLEOTIDE SEQUENCE [LARGE SCALE GENOMIC DNA]</scope>
    <source>
        <strain evidence="3">CCUG 56042</strain>
    </source>
</reference>
<dbReference type="EMBL" id="JBHSMP010000042">
    <property type="protein sequence ID" value="MFC5431874.1"/>
    <property type="molecule type" value="Genomic_DNA"/>
</dbReference>
<feature type="transmembrane region" description="Helical" evidence="1">
    <location>
        <begin position="15"/>
        <end position="33"/>
    </location>
</feature>
<feature type="transmembrane region" description="Helical" evidence="1">
    <location>
        <begin position="54"/>
        <end position="75"/>
    </location>
</feature>
<sequence>MQENATKVQVAAQTVFPLFVVIGIIGFGIWPVMYLSMREKSINKALGAELIPHWLTVTQIALLCTTLGLHFLGTAAGSDDITALSTITGLAMSAMWIVFAFRAKQVLEDVIALQWKLPHYRLNSAWTFFFNLFYIVYCLNDLPHAVQRAQAADQGVRA</sequence>
<accession>A0ABW0JFH2</accession>
<proteinExistence type="predicted"/>
<comment type="caution">
    <text evidence="2">The sequence shown here is derived from an EMBL/GenBank/DDBJ whole genome shotgun (WGS) entry which is preliminary data.</text>
</comment>
<dbReference type="RefSeq" id="WP_377715477.1">
    <property type="nucleotide sequence ID" value="NZ_JBHSMP010000042.1"/>
</dbReference>
<feature type="transmembrane region" description="Helical" evidence="1">
    <location>
        <begin position="120"/>
        <end position="137"/>
    </location>
</feature>
<gene>
    <name evidence="2" type="ORF">ACFPTO_24225</name>
</gene>
<keyword evidence="3" id="KW-1185">Reference proteome</keyword>
<evidence type="ECO:0000313" key="2">
    <source>
        <dbReference type="EMBL" id="MFC5431874.1"/>
    </source>
</evidence>
<feature type="transmembrane region" description="Helical" evidence="1">
    <location>
        <begin position="81"/>
        <end position="99"/>
    </location>
</feature>
<name>A0ABW0JFH2_9BURK</name>